<dbReference type="AlphaFoldDB" id="A0ABD0X9D0"/>
<dbReference type="Pfam" id="PF13889">
    <property type="entry name" value="Chromosome_seg"/>
    <property type="match status" value="1"/>
</dbReference>
<evidence type="ECO:0000256" key="2">
    <source>
        <dbReference type="ARBA" id="ARBA00022553"/>
    </source>
</evidence>
<feature type="compositionally biased region" description="Pro residues" evidence="6">
    <location>
        <begin position="330"/>
        <end position="340"/>
    </location>
</feature>
<evidence type="ECO:0000256" key="4">
    <source>
        <dbReference type="ARBA" id="ARBA00034497"/>
    </source>
</evidence>
<comment type="similarity">
    <text evidence="4">Belongs to the ATOS family.</text>
</comment>
<accession>A0ABD0X9D0</accession>
<keyword evidence="2" id="KW-0597">Phosphoprotein</keyword>
<name>A0ABD0X9D0_UMBPY</name>
<dbReference type="PANTHER" id="PTHR13199">
    <property type="entry name" value="GH03947P"/>
    <property type="match status" value="1"/>
</dbReference>
<evidence type="ECO:0000256" key="6">
    <source>
        <dbReference type="SAM" id="MobiDB-lite"/>
    </source>
</evidence>
<proteinExistence type="inferred from homology"/>
<comment type="subcellular location">
    <subcellularLocation>
        <location evidence="1">Nucleus</location>
    </subcellularLocation>
</comment>
<dbReference type="SMART" id="SM01177">
    <property type="entry name" value="DUF4210"/>
    <property type="match status" value="1"/>
</dbReference>
<protein>
    <recommendedName>
        <fullName evidence="5">Atos homolog protein B</fullName>
    </recommendedName>
</protein>
<organism evidence="8 9">
    <name type="scientific">Umbra pygmaea</name>
    <name type="common">Eastern mudminnow</name>
    <dbReference type="NCBI Taxonomy" id="75934"/>
    <lineage>
        <taxon>Eukaryota</taxon>
        <taxon>Metazoa</taxon>
        <taxon>Chordata</taxon>
        <taxon>Craniata</taxon>
        <taxon>Vertebrata</taxon>
        <taxon>Euteleostomi</taxon>
        <taxon>Actinopterygii</taxon>
        <taxon>Neopterygii</taxon>
        <taxon>Teleostei</taxon>
        <taxon>Protacanthopterygii</taxon>
        <taxon>Esociformes</taxon>
        <taxon>Umbridae</taxon>
        <taxon>Umbra</taxon>
    </lineage>
</organism>
<dbReference type="Pfam" id="PF13915">
    <property type="entry name" value="DUF4210"/>
    <property type="match status" value="1"/>
</dbReference>
<comment type="caution">
    <text evidence="8">The sequence shown here is derived from an EMBL/GenBank/DDBJ whole genome shotgun (WGS) entry which is preliminary data.</text>
</comment>
<evidence type="ECO:0000313" key="8">
    <source>
        <dbReference type="EMBL" id="KAL0979846.1"/>
    </source>
</evidence>
<feature type="region of interest" description="Disordered" evidence="6">
    <location>
        <begin position="251"/>
        <end position="494"/>
    </location>
</feature>
<keyword evidence="9" id="KW-1185">Reference proteome</keyword>
<evidence type="ECO:0000256" key="1">
    <source>
        <dbReference type="ARBA" id="ARBA00004123"/>
    </source>
</evidence>
<feature type="compositionally biased region" description="Polar residues" evidence="6">
    <location>
        <begin position="370"/>
        <end position="380"/>
    </location>
</feature>
<reference evidence="8 9" key="1">
    <citation type="submission" date="2024-06" db="EMBL/GenBank/DDBJ databases">
        <authorList>
            <person name="Pan Q."/>
            <person name="Wen M."/>
            <person name="Jouanno E."/>
            <person name="Zahm M."/>
            <person name="Klopp C."/>
            <person name="Cabau C."/>
            <person name="Louis A."/>
            <person name="Berthelot C."/>
            <person name="Parey E."/>
            <person name="Roest Crollius H."/>
            <person name="Montfort J."/>
            <person name="Robinson-Rechavi M."/>
            <person name="Bouchez O."/>
            <person name="Lampietro C."/>
            <person name="Lopez Roques C."/>
            <person name="Donnadieu C."/>
            <person name="Postlethwait J."/>
            <person name="Bobe J."/>
            <person name="Verreycken H."/>
            <person name="Guiguen Y."/>
        </authorList>
    </citation>
    <scope>NUCLEOTIDE SEQUENCE [LARGE SCALE GENOMIC DNA]</scope>
    <source>
        <strain evidence="8">Up_M1</strain>
        <tissue evidence="8">Testis</tissue>
    </source>
</reference>
<dbReference type="Proteomes" id="UP001557470">
    <property type="component" value="Unassembled WGS sequence"/>
</dbReference>
<feature type="region of interest" description="Disordered" evidence="6">
    <location>
        <begin position="164"/>
        <end position="186"/>
    </location>
</feature>
<dbReference type="InterPro" id="IPR051506">
    <property type="entry name" value="ATOS_Transcription_Regulators"/>
</dbReference>
<dbReference type="InterPro" id="IPR033473">
    <property type="entry name" value="Atos-like_C"/>
</dbReference>
<dbReference type="GO" id="GO:0005634">
    <property type="term" value="C:nucleus"/>
    <property type="evidence" value="ECO:0007669"/>
    <property type="project" value="UniProtKB-SubCell"/>
</dbReference>
<gene>
    <name evidence="8" type="ORF">UPYG_G00190580</name>
</gene>
<evidence type="ECO:0000259" key="7">
    <source>
        <dbReference type="SMART" id="SM01177"/>
    </source>
</evidence>
<feature type="domain" description="Atos-like conserved" evidence="7">
    <location>
        <begin position="581"/>
        <end position="639"/>
    </location>
</feature>
<sequence length="791" mass="84704">MKESHFLFLFNGTSSQNPPSSLTSRPLDISCIHLFHHILFLLKPHLFLRGCVGMLVSAGAGSYRGDGKSAPLDKDKHRGAVHLVFLFTLCDDDITKVRTSLPVQRPAQSPPTCTFYNFLSLLLDYLTLERPEALTHPVAMRHIHIEVARGVSEELAPVEHPVLDGDLPPPAAPSQGPDPGAMRPGLGVGVPRPFGQEELRNQKIYQLSIFSRLGGFSASDSPRAGNVHQSQAQRTARVGVKRVLEEPQLSHKRLHLAGDPDGDTLDGGVLCGQGPASPCTVVDQRDSDGVLSPRSPPPAPLSPSHTPARRPAQHNHDRPVPDPWASLSPKSPPMVDPHSPPGSRSPLSKTELLSGGDSPAQSPGDGGSSLGQHQSASCTDVGSGRPLGALDIASTPGGPELASPASLFHHSITIDPRGPGGSRAFVSQLESPPPHPATSPSTDGLASLEKTPSTGGLRGANSGHCPAKKKLLSSSDTGESCSEDEGPSTSKRSRLALLAPGLGLASCRGTDAKAAPFWNHLLPSAREREHPKSASECSRASRRLKSGMRLKSRQLRSGWRTDTTGRSVRSGWPSSSISRSLLGNFEESILKGRFSPSGRIEGFTAEIGASGSYCPQHATLPVHVTYYDISEHSAPSPFLGVISLETLGKKGYNIPKAGTIQVTLFNPNKTVVKMFLVTYNFGDMPVNHMTFLRHRIFLVPVEEAAPDGKGVPDPRATPTERRKILCYLIHLRIQSSKSGKIYLHNDIRLLFSPLFLLNTLSVTLPETTPSLCPFTFCGGPMPNLPTQPDSQ</sequence>
<dbReference type="InterPro" id="IPR025261">
    <property type="entry name" value="Atos-like_cons_dom"/>
</dbReference>
<feature type="region of interest" description="Disordered" evidence="6">
    <location>
        <begin position="220"/>
        <end position="239"/>
    </location>
</feature>
<dbReference type="EMBL" id="JAGEUA010000005">
    <property type="protein sequence ID" value="KAL0979846.1"/>
    <property type="molecule type" value="Genomic_DNA"/>
</dbReference>
<evidence type="ECO:0000256" key="3">
    <source>
        <dbReference type="ARBA" id="ARBA00023242"/>
    </source>
</evidence>
<dbReference type="PANTHER" id="PTHR13199:SF12">
    <property type="entry name" value="ATOS HOMOLOG PROTEIN B"/>
    <property type="match status" value="1"/>
</dbReference>
<evidence type="ECO:0000256" key="5">
    <source>
        <dbReference type="ARBA" id="ARBA00040291"/>
    </source>
</evidence>
<keyword evidence="3" id="KW-0539">Nucleus</keyword>
<evidence type="ECO:0000313" key="9">
    <source>
        <dbReference type="Proteomes" id="UP001557470"/>
    </source>
</evidence>